<dbReference type="Proteomes" id="UP000065261">
    <property type="component" value="Chromosome I"/>
</dbReference>
<dbReference type="AlphaFoldDB" id="A0A0U2WH53"/>
<protein>
    <submittedName>
        <fullName evidence="1">Uncharacterized protein</fullName>
    </submittedName>
</protein>
<organism evidence="1">
    <name type="scientific">Pseudoalteromonas translucida KMM 520</name>
    <dbReference type="NCBI Taxonomy" id="1315283"/>
    <lineage>
        <taxon>Bacteria</taxon>
        <taxon>Pseudomonadati</taxon>
        <taxon>Pseudomonadota</taxon>
        <taxon>Gammaproteobacteria</taxon>
        <taxon>Alteromonadales</taxon>
        <taxon>Pseudoalteromonadaceae</taxon>
        <taxon>Pseudoalteromonas</taxon>
    </lineage>
</organism>
<sequence>MLSVQATSLLTFYHPEYVCNLSYSPPSRFMLDSQTRR</sequence>
<name>A0A0U2WH53_9GAMM</name>
<reference evidence="1 2" key="1">
    <citation type="submission" date="2015-03" db="EMBL/GenBank/DDBJ databases">
        <authorList>
            <person name="Murphy D."/>
        </authorList>
    </citation>
    <scope>NUCLEOTIDE SEQUENCE [LARGE SCALE GENOMIC DNA]</scope>
    <source>
        <strain evidence="1 2">KMM 520</strain>
    </source>
</reference>
<dbReference type="EMBL" id="CP011034">
    <property type="protein sequence ID" value="ALS34375.1"/>
    <property type="molecule type" value="Genomic_DNA"/>
</dbReference>
<dbReference type="KEGG" id="ptn:PTRA_a3394"/>
<dbReference type="PATRIC" id="fig|1315283.4.peg.2963"/>
<evidence type="ECO:0000313" key="1">
    <source>
        <dbReference type="EMBL" id="ALS34375.1"/>
    </source>
</evidence>
<proteinExistence type="predicted"/>
<gene>
    <name evidence="1" type="ORF">PTRA_a3394</name>
</gene>
<accession>A0A0U2WH53</accession>
<evidence type="ECO:0000313" key="2">
    <source>
        <dbReference type="Proteomes" id="UP000065261"/>
    </source>
</evidence>